<dbReference type="Pfam" id="PF02607">
    <property type="entry name" value="B12-binding_2"/>
    <property type="match status" value="1"/>
</dbReference>
<dbReference type="SUPFAM" id="SSF52242">
    <property type="entry name" value="Cobalamin (vitamin B12)-binding domain"/>
    <property type="match status" value="1"/>
</dbReference>
<dbReference type="SUPFAM" id="SSF51717">
    <property type="entry name" value="Dihydropteroate synthetase-like"/>
    <property type="match status" value="1"/>
</dbReference>
<dbReference type="GO" id="GO:0046653">
    <property type="term" value="P:tetrahydrofolate metabolic process"/>
    <property type="evidence" value="ECO:0007669"/>
    <property type="project" value="TreeGrafter"/>
</dbReference>
<comment type="similarity">
    <text evidence="1">Belongs to the vitamin-B12 dependent methionine synthase family.</text>
</comment>
<dbReference type="CDD" id="cd02069">
    <property type="entry name" value="methionine_synthase_B12_BD"/>
    <property type="match status" value="1"/>
</dbReference>
<dbReference type="FunFam" id="3.40.50.280:FF:000001">
    <property type="entry name" value="Methionine synthase"/>
    <property type="match status" value="1"/>
</dbReference>
<dbReference type="InterPro" id="IPR011005">
    <property type="entry name" value="Dihydropteroate_synth-like_sf"/>
</dbReference>
<feature type="non-terminal residue" evidence="10">
    <location>
        <position position="401"/>
    </location>
</feature>
<dbReference type="SMART" id="SM01018">
    <property type="entry name" value="B12-binding_2"/>
    <property type="match status" value="1"/>
</dbReference>
<feature type="domain" description="B12-binding N-terminal" evidence="9">
    <location>
        <begin position="77"/>
        <end position="171"/>
    </location>
</feature>
<evidence type="ECO:0000259" key="9">
    <source>
        <dbReference type="PROSITE" id="PS51337"/>
    </source>
</evidence>
<evidence type="ECO:0000256" key="3">
    <source>
        <dbReference type="ARBA" id="ARBA00022691"/>
    </source>
</evidence>
<organism evidence="10">
    <name type="scientific">marine metagenome</name>
    <dbReference type="NCBI Taxonomy" id="408172"/>
    <lineage>
        <taxon>unclassified sequences</taxon>
        <taxon>metagenomes</taxon>
        <taxon>ecological metagenomes</taxon>
    </lineage>
</organism>
<evidence type="ECO:0000256" key="5">
    <source>
        <dbReference type="ARBA" id="ARBA00022737"/>
    </source>
</evidence>
<dbReference type="InterPro" id="IPR033706">
    <property type="entry name" value="Met_synthase_B12-bd"/>
</dbReference>
<dbReference type="SUPFAM" id="SSF47644">
    <property type="entry name" value="Methionine synthase domain"/>
    <property type="match status" value="1"/>
</dbReference>
<dbReference type="InterPro" id="IPR006158">
    <property type="entry name" value="Cobalamin-bd"/>
</dbReference>
<dbReference type="GO" id="GO:0046872">
    <property type="term" value="F:metal ion binding"/>
    <property type="evidence" value="ECO:0007669"/>
    <property type="project" value="UniProtKB-KW"/>
</dbReference>
<dbReference type="AlphaFoldDB" id="A0A382LGN9"/>
<dbReference type="PANTHER" id="PTHR45833">
    <property type="entry name" value="METHIONINE SYNTHASE"/>
    <property type="match status" value="1"/>
</dbReference>
<sequence>GNDTVREAMHSAFLFHAIEAGMDMGIVNAGQLIVYDEIPDDLLALVEDVIFNRREDSTERLVDFAETVTGGTKVREKNLDWRSKPLEEIISYSLINGIDKYIVEDVANIRENYDSALEIIEGPLMDGMQVVGDLFGSGKMFLPQVVKSARVMKKAVSYLRPFMEKESKGKAKSRGKIILATVKGDVHDIGKNIVAIVLQCNNYEVIDLGVMVPAEKILRIAREENADIIGLSGLITPSLDEMVYVAKEMKRQEFETPLLIGGATTSSKHTAIKIAPEYDDTTVRVKDASRVSHIVGDLLNPNKKIEFDGKIKKEQENQRIAFEGKTKDDLVSYEEAYKNRLKLDWKNEDIAVPSFIGLKQITDYPLEEIRKYIDWTFFFSAWEMRGSFPKILNDPIKGKAA</sequence>
<reference evidence="10" key="1">
    <citation type="submission" date="2018-05" db="EMBL/GenBank/DDBJ databases">
        <authorList>
            <person name="Lanie J.A."/>
            <person name="Ng W.-L."/>
            <person name="Kazmierczak K.M."/>
            <person name="Andrzejewski T.M."/>
            <person name="Davidsen T.M."/>
            <person name="Wayne K.J."/>
            <person name="Tettelin H."/>
            <person name="Glass J.I."/>
            <person name="Rusch D."/>
            <person name="Podicherti R."/>
            <person name="Tsui H.-C.T."/>
            <person name="Winkler M.E."/>
        </authorList>
    </citation>
    <scope>NUCLEOTIDE SEQUENCE</scope>
</reference>
<dbReference type="GO" id="GO:0008705">
    <property type="term" value="F:methionine synthase activity"/>
    <property type="evidence" value="ECO:0007669"/>
    <property type="project" value="InterPro"/>
</dbReference>
<evidence type="ECO:0000256" key="1">
    <source>
        <dbReference type="ARBA" id="ARBA00010398"/>
    </source>
</evidence>
<evidence type="ECO:0008006" key="11">
    <source>
        <dbReference type="Google" id="ProtNLM"/>
    </source>
</evidence>
<dbReference type="Gene3D" id="3.40.50.280">
    <property type="entry name" value="Cobalamin-binding domain"/>
    <property type="match status" value="1"/>
</dbReference>
<dbReference type="InterPro" id="IPR003759">
    <property type="entry name" value="Cbl-bd_cap"/>
</dbReference>
<keyword evidence="4" id="KW-0479">Metal-binding</keyword>
<dbReference type="EMBL" id="UINC01086672">
    <property type="protein sequence ID" value="SVC35343.1"/>
    <property type="molecule type" value="Genomic_DNA"/>
</dbReference>
<dbReference type="Gene3D" id="3.20.20.20">
    <property type="entry name" value="Dihydropteroate synthase-like"/>
    <property type="match status" value="1"/>
</dbReference>
<dbReference type="FunFam" id="1.10.1240.10:FF:000001">
    <property type="entry name" value="Methionine synthase"/>
    <property type="match status" value="1"/>
</dbReference>
<feature type="non-terminal residue" evidence="10">
    <location>
        <position position="1"/>
    </location>
</feature>
<dbReference type="GO" id="GO:0005829">
    <property type="term" value="C:cytosol"/>
    <property type="evidence" value="ECO:0007669"/>
    <property type="project" value="TreeGrafter"/>
</dbReference>
<dbReference type="GO" id="GO:0050667">
    <property type="term" value="P:homocysteine metabolic process"/>
    <property type="evidence" value="ECO:0007669"/>
    <property type="project" value="TreeGrafter"/>
</dbReference>
<dbReference type="InterPro" id="IPR036724">
    <property type="entry name" value="Cobalamin-bd_sf"/>
</dbReference>
<dbReference type="Pfam" id="PF02310">
    <property type="entry name" value="B12-binding"/>
    <property type="match status" value="1"/>
</dbReference>
<gene>
    <name evidence="10" type="ORF">METZ01_LOCUS288197</name>
</gene>
<keyword evidence="2" id="KW-0808">Transferase</keyword>
<accession>A0A382LGN9</accession>
<dbReference type="InterPro" id="IPR037010">
    <property type="entry name" value="VitB12-dep_Met_synth_activ_sf"/>
</dbReference>
<name>A0A382LGN9_9ZZZZ</name>
<keyword evidence="6" id="KW-0170">Cobalt</keyword>
<evidence type="ECO:0000259" key="8">
    <source>
        <dbReference type="PROSITE" id="PS51332"/>
    </source>
</evidence>
<protein>
    <recommendedName>
        <fullName evidence="11">B12-binding domain-containing protein</fullName>
    </recommendedName>
</protein>
<dbReference type="PROSITE" id="PS50974">
    <property type="entry name" value="ADOMET_ACTIVATION"/>
    <property type="match status" value="1"/>
</dbReference>
<proteinExistence type="inferred from homology"/>
<dbReference type="Gene3D" id="1.10.288.10">
    <property type="entry name" value="Cobalamin-dependent Methionine Synthase, domain 2"/>
    <property type="match status" value="1"/>
</dbReference>
<dbReference type="Gene3D" id="1.10.1240.10">
    <property type="entry name" value="Methionine synthase domain"/>
    <property type="match status" value="1"/>
</dbReference>
<dbReference type="SUPFAM" id="SSF56507">
    <property type="entry name" value="Methionine synthase activation domain-like"/>
    <property type="match status" value="1"/>
</dbReference>
<feature type="domain" description="B12-binding" evidence="8">
    <location>
        <begin position="174"/>
        <end position="309"/>
    </location>
</feature>
<dbReference type="PROSITE" id="PS51332">
    <property type="entry name" value="B12_BINDING"/>
    <property type="match status" value="1"/>
</dbReference>
<dbReference type="GO" id="GO:0031419">
    <property type="term" value="F:cobalamin binding"/>
    <property type="evidence" value="ECO:0007669"/>
    <property type="project" value="InterPro"/>
</dbReference>
<dbReference type="InterPro" id="IPR004223">
    <property type="entry name" value="VitB12-dep_Met_synth_activ_dom"/>
</dbReference>
<keyword evidence="5" id="KW-0677">Repeat</keyword>
<evidence type="ECO:0000313" key="10">
    <source>
        <dbReference type="EMBL" id="SVC35343.1"/>
    </source>
</evidence>
<dbReference type="PROSITE" id="PS51337">
    <property type="entry name" value="B12_BINDING_NTER"/>
    <property type="match status" value="1"/>
</dbReference>
<dbReference type="Pfam" id="PF02965">
    <property type="entry name" value="Met_synt_B12"/>
    <property type="match status" value="1"/>
</dbReference>
<dbReference type="InterPro" id="IPR036594">
    <property type="entry name" value="Meth_synthase_dom"/>
</dbReference>
<evidence type="ECO:0000259" key="7">
    <source>
        <dbReference type="PROSITE" id="PS50974"/>
    </source>
</evidence>
<evidence type="ECO:0000256" key="2">
    <source>
        <dbReference type="ARBA" id="ARBA00022679"/>
    </source>
</evidence>
<evidence type="ECO:0000256" key="4">
    <source>
        <dbReference type="ARBA" id="ARBA00022723"/>
    </source>
</evidence>
<feature type="domain" description="AdoMet activation" evidence="7">
    <location>
        <begin position="324"/>
        <end position="401"/>
    </location>
</feature>
<keyword evidence="3" id="KW-0949">S-adenosyl-L-methionine</keyword>
<dbReference type="InterPro" id="IPR050554">
    <property type="entry name" value="Met_Synthase/Corrinoid"/>
</dbReference>
<evidence type="ECO:0000256" key="6">
    <source>
        <dbReference type="ARBA" id="ARBA00023285"/>
    </source>
</evidence>
<dbReference type="PANTHER" id="PTHR45833:SF1">
    <property type="entry name" value="METHIONINE SYNTHASE"/>
    <property type="match status" value="1"/>
</dbReference>